<evidence type="ECO:0000256" key="11">
    <source>
        <dbReference type="ARBA" id="ARBA00039759"/>
    </source>
</evidence>
<keyword evidence="10" id="KW-0539">Nucleus</keyword>
<keyword evidence="3" id="KW-0540">Nuclease</keyword>
<evidence type="ECO:0000256" key="7">
    <source>
        <dbReference type="ARBA" id="ARBA00022839"/>
    </source>
</evidence>
<dbReference type="PANTHER" id="PTHR23240:SF8">
    <property type="entry name" value="PROTEIN ARTEMIS"/>
    <property type="match status" value="1"/>
</dbReference>
<feature type="region of interest" description="Disordered" evidence="14">
    <location>
        <begin position="499"/>
        <end position="545"/>
    </location>
</feature>
<evidence type="ECO:0000313" key="16">
    <source>
        <dbReference type="EMBL" id="KAA8575701.1"/>
    </source>
</evidence>
<dbReference type="GO" id="GO:0006310">
    <property type="term" value="P:DNA recombination"/>
    <property type="evidence" value="ECO:0007669"/>
    <property type="project" value="UniProtKB-KW"/>
</dbReference>
<keyword evidence="9" id="KW-0234">DNA repair</keyword>
<keyword evidence="7" id="KW-0269">Exonuclease</keyword>
<evidence type="ECO:0000256" key="3">
    <source>
        <dbReference type="ARBA" id="ARBA00022722"/>
    </source>
</evidence>
<dbReference type="GO" id="GO:0004519">
    <property type="term" value="F:endonuclease activity"/>
    <property type="evidence" value="ECO:0007669"/>
    <property type="project" value="UniProtKB-KW"/>
</dbReference>
<feature type="coiled-coil region" evidence="13">
    <location>
        <begin position="913"/>
        <end position="940"/>
    </location>
</feature>
<dbReference type="GO" id="GO:0035312">
    <property type="term" value="F:5'-3' DNA exonuclease activity"/>
    <property type="evidence" value="ECO:0007669"/>
    <property type="project" value="TreeGrafter"/>
</dbReference>
<dbReference type="VEuPathDB" id="FungiDB:MFRU_020g00770"/>
<dbReference type="Pfam" id="PF07522">
    <property type="entry name" value="DRMBL"/>
    <property type="match status" value="1"/>
</dbReference>
<evidence type="ECO:0000256" key="10">
    <source>
        <dbReference type="ARBA" id="ARBA00023242"/>
    </source>
</evidence>
<protein>
    <recommendedName>
        <fullName evidence="11">Protein artemis</fullName>
    </recommendedName>
    <alternativeName>
        <fullName evidence="12">DNA cross-link repair 1C protein</fullName>
    </alternativeName>
</protein>
<dbReference type="Gene3D" id="3.60.15.10">
    <property type="entry name" value="Ribonuclease Z/Hydroxyacylglutathione hydrolase-like"/>
    <property type="match status" value="1"/>
</dbReference>
<evidence type="ECO:0000256" key="1">
    <source>
        <dbReference type="ARBA" id="ARBA00004123"/>
    </source>
</evidence>
<keyword evidence="4" id="KW-0255">Endonuclease</keyword>
<dbReference type="GO" id="GO:0036297">
    <property type="term" value="P:interstrand cross-link repair"/>
    <property type="evidence" value="ECO:0007669"/>
    <property type="project" value="TreeGrafter"/>
</dbReference>
<dbReference type="GO" id="GO:0006303">
    <property type="term" value="P:double-strand break repair via nonhomologous end joining"/>
    <property type="evidence" value="ECO:0007669"/>
    <property type="project" value="TreeGrafter"/>
</dbReference>
<evidence type="ECO:0000256" key="5">
    <source>
        <dbReference type="ARBA" id="ARBA00022763"/>
    </source>
</evidence>
<dbReference type="Gene3D" id="3.40.50.12650">
    <property type="match status" value="1"/>
</dbReference>
<dbReference type="EMBL" id="VICG01000002">
    <property type="protein sequence ID" value="KAA8575701.1"/>
    <property type="molecule type" value="Genomic_DNA"/>
</dbReference>
<evidence type="ECO:0000259" key="15">
    <source>
        <dbReference type="Pfam" id="PF07522"/>
    </source>
</evidence>
<evidence type="ECO:0000256" key="13">
    <source>
        <dbReference type="SAM" id="Coils"/>
    </source>
</evidence>
<reference evidence="16 17" key="1">
    <citation type="submission" date="2019-06" db="EMBL/GenBank/DDBJ databases">
        <title>Genome Sequence of the Brown Rot Fungal Pathogen Monilinia fructicola.</title>
        <authorList>
            <person name="De Miccolis Angelini R.M."/>
            <person name="Landi L."/>
            <person name="Abate D."/>
            <person name="Pollastro S."/>
            <person name="Romanazzi G."/>
            <person name="Faretra F."/>
        </authorList>
    </citation>
    <scope>NUCLEOTIDE SEQUENCE [LARGE SCALE GENOMIC DNA]</scope>
    <source>
        <strain evidence="16 17">Mfrc123</strain>
    </source>
</reference>
<gene>
    <name evidence="16" type="ORF">EYC84_004814</name>
</gene>
<keyword evidence="5" id="KW-0227">DNA damage</keyword>
<dbReference type="GO" id="GO:0003684">
    <property type="term" value="F:damaged DNA binding"/>
    <property type="evidence" value="ECO:0007669"/>
    <property type="project" value="TreeGrafter"/>
</dbReference>
<dbReference type="Proteomes" id="UP000322873">
    <property type="component" value="Unassembled WGS sequence"/>
</dbReference>
<keyword evidence="6" id="KW-0378">Hydrolase</keyword>
<evidence type="ECO:0000256" key="12">
    <source>
        <dbReference type="ARBA" id="ARBA00042677"/>
    </source>
</evidence>
<dbReference type="InterPro" id="IPR036866">
    <property type="entry name" value="RibonucZ/Hydroxyglut_hydro"/>
</dbReference>
<keyword evidence="17" id="KW-1185">Reference proteome</keyword>
<accession>A0A5M9K2E1</accession>
<feature type="domain" description="DNA repair metallo-beta-lactamase" evidence="15">
    <location>
        <begin position="388"/>
        <end position="423"/>
    </location>
</feature>
<sequence length="1057" mass="117071">MSTFNGYIPEFPDIRVDHFRNIPGRSAPLACFLSHVHSDHLDGLDNDRIRLPFVYCSAATKEILVRLEKRRDRLNLAKGILEKEKKTYKHLKRVLKPIPLETPTLIELAPRNEVRITLFDANHCTGAVMFFGMKTIDCIYLDTSNTGPMAFPTKSDGLKELIGKVRKYPPDTKFHFSAWTFGYEDVWAALSRTLDSQIHVDKYKIKLYQSLRQEVSDGQLHFLAPEGPVLAGCIVGNSPKEGCLTTDKDVRIHSCEKGMGCSAYEEDDVVLIRPIITRLPSGVEVAEVGIGGGWGDLVPSHEVAMDPDEIKELLEIVFAETDKPTVEDIRRMLLAELSSNSEAISLDGIPSGGDHISLKHLGESLLRKLAQNSNEEPDERRDYSSRNNGLPKLITFPYSRHSSYPELLDLVKIFKPKDVYPCTVDEEGWHEGLSMEKLFGNHCSASIFRHDSEMRHLVNTLAAEKEMTSQQTQTTVVSRSSSISKDQSEEFTLIASRWAPEDGPSTPFPDQKNFGTPSGKLSPGWSEEIITSPPAPTSQKGVASTDQALDLATAGLGPSSSSQTLRRRPTIDMMSPPQLKRFSAAGSEQQSLAPDDNSIRGGTDLRLPLKTLVALLGNAPALCNQAIIAFLALSAGDIGVETYIAQALPVLGSMVKKVDQLVSPMILSGLHMTMRTLSKQALDSLLEFQTSVDADSIEEIDPDLYTDKLLSPLQFLDREFRQAISLLHSMSELSQPEVSSDTEDINNQDGLTLVKDRELAGSDYGDNGSDYPTDNDHSSSGCIELGIHDPIDNILRCTECNHEIWEHKAGTLNLISGFCTGCDRGASPFYEEFDFPGAFPRIYENGEDESEAEPEEARALIGQEHLDYQSSAYDTQDEDSQIVLTEEYEMNSFIDDDEVFSDSGSDTSNDGSKVDYKSEFEKLQQEHANLRADYFDLVDEYSQFKHDMLGTTEEEDEDQDDEMEDVATDETGTHIVDVVVAHGDRVVTDAVISTFRAEEENKTVGNTRLGEQEGEGEGEGEGEVDDTNEPVVEKLDGIAMVAMPSTFSRTRGDIMDL</sequence>
<organism evidence="16 17">
    <name type="scientific">Monilinia fructicola</name>
    <name type="common">Brown rot fungus</name>
    <name type="synonym">Ciboria fructicola</name>
    <dbReference type="NCBI Taxonomy" id="38448"/>
    <lineage>
        <taxon>Eukaryota</taxon>
        <taxon>Fungi</taxon>
        <taxon>Dikarya</taxon>
        <taxon>Ascomycota</taxon>
        <taxon>Pezizomycotina</taxon>
        <taxon>Leotiomycetes</taxon>
        <taxon>Helotiales</taxon>
        <taxon>Sclerotiniaceae</taxon>
        <taxon>Monilinia</taxon>
    </lineage>
</organism>
<comment type="subcellular location">
    <subcellularLocation>
        <location evidence="1">Nucleus</location>
    </subcellularLocation>
</comment>
<dbReference type="PANTHER" id="PTHR23240">
    <property type="entry name" value="DNA CROSS-LINK REPAIR PROTEIN PSO2/SNM1-RELATED"/>
    <property type="match status" value="1"/>
</dbReference>
<evidence type="ECO:0000256" key="4">
    <source>
        <dbReference type="ARBA" id="ARBA00022759"/>
    </source>
</evidence>
<keyword evidence="8" id="KW-0233">DNA recombination</keyword>
<evidence type="ECO:0000256" key="14">
    <source>
        <dbReference type="SAM" id="MobiDB-lite"/>
    </source>
</evidence>
<keyword evidence="13" id="KW-0175">Coiled coil</keyword>
<evidence type="ECO:0000313" key="17">
    <source>
        <dbReference type="Proteomes" id="UP000322873"/>
    </source>
</evidence>
<feature type="region of interest" description="Disordered" evidence="14">
    <location>
        <begin position="552"/>
        <end position="571"/>
    </location>
</feature>
<dbReference type="AlphaFoldDB" id="A0A5M9K2E1"/>
<evidence type="ECO:0000256" key="8">
    <source>
        <dbReference type="ARBA" id="ARBA00023172"/>
    </source>
</evidence>
<evidence type="ECO:0000256" key="6">
    <source>
        <dbReference type="ARBA" id="ARBA00022801"/>
    </source>
</evidence>
<dbReference type="SUPFAM" id="SSF56281">
    <property type="entry name" value="Metallo-hydrolase/oxidoreductase"/>
    <property type="match status" value="1"/>
</dbReference>
<comment type="caution">
    <text evidence="16">The sequence shown here is derived from an EMBL/GenBank/DDBJ whole genome shotgun (WGS) entry which is preliminary data.</text>
</comment>
<dbReference type="InterPro" id="IPR011084">
    <property type="entry name" value="DRMBL"/>
</dbReference>
<dbReference type="GO" id="GO:0005634">
    <property type="term" value="C:nucleus"/>
    <property type="evidence" value="ECO:0007669"/>
    <property type="project" value="UniProtKB-SubCell"/>
</dbReference>
<evidence type="ECO:0000256" key="9">
    <source>
        <dbReference type="ARBA" id="ARBA00023204"/>
    </source>
</evidence>
<feature type="region of interest" description="Disordered" evidence="14">
    <location>
        <begin position="1002"/>
        <end position="1029"/>
    </location>
</feature>
<feature type="compositionally biased region" description="Acidic residues" evidence="14">
    <location>
        <begin position="1012"/>
        <end position="1028"/>
    </location>
</feature>
<proteinExistence type="inferred from homology"/>
<dbReference type="GO" id="GO:0000723">
    <property type="term" value="P:telomere maintenance"/>
    <property type="evidence" value="ECO:0007669"/>
    <property type="project" value="TreeGrafter"/>
</dbReference>
<name>A0A5M9K2E1_MONFR</name>
<evidence type="ECO:0000256" key="2">
    <source>
        <dbReference type="ARBA" id="ARBA00010304"/>
    </source>
</evidence>
<comment type="similarity">
    <text evidence="2">Belongs to the DNA repair metallo-beta-lactamase (DRMBL) family.</text>
</comment>